<dbReference type="AlphaFoldDB" id="X0HHT4"/>
<reference evidence="1" key="1">
    <citation type="submission" date="2011-11" db="EMBL/GenBank/DDBJ databases">
        <title>The Genome Sequence of Fusarium oxysporum PHW808.</title>
        <authorList>
            <consortium name="The Broad Institute Genome Sequencing Platform"/>
            <person name="Ma L.-J."/>
            <person name="Gale L.R."/>
            <person name="Schwartz D.C."/>
            <person name="Zhou S."/>
            <person name="Corby-Kistler H."/>
            <person name="Young S.K."/>
            <person name="Zeng Q."/>
            <person name="Gargeya S."/>
            <person name="Fitzgerald M."/>
            <person name="Haas B."/>
            <person name="Abouelleil A."/>
            <person name="Alvarado L."/>
            <person name="Arachchi H.M."/>
            <person name="Berlin A."/>
            <person name="Brown A."/>
            <person name="Chapman S.B."/>
            <person name="Chen Z."/>
            <person name="Dunbar C."/>
            <person name="Freedman E."/>
            <person name="Gearin G."/>
            <person name="Goldberg J."/>
            <person name="Griggs A."/>
            <person name="Gujja S."/>
            <person name="Heiman D."/>
            <person name="Howarth C."/>
            <person name="Larson L."/>
            <person name="Lui A."/>
            <person name="MacDonald P.J.P."/>
            <person name="Montmayeur A."/>
            <person name="Murphy C."/>
            <person name="Neiman D."/>
            <person name="Pearson M."/>
            <person name="Priest M."/>
            <person name="Roberts A."/>
            <person name="Saif S."/>
            <person name="Shea T."/>
            <person name="Shenoy N."/>
            <person name="Sisk P."/>
            <person name="Stolte C."/>
            <person name="Sykes S."/>
            <person name="Wortman J."/>
            <person name="Nusbaum C."/>
            <person name="Birren B."/>
        </authorList>
    </citation>
    <scope>NUCLEOTIDE SEQUENCE [LARGE SCALE GENOMIC DNA]</scope>
    <source>
        <strain evidence="1">54008</strain>
    </source>
</reference>
<dbReference type="Proteomes" id="UP000030676">
    <property type="component" value="Unassembled WGS sequence"/>
</dbReference>
<reference evidence="1" key="2">
    <citation type="submission" date="2014-03" db="EMBL/GenBank/DDBJ databases">
        <title>The Genome Annotation of Fusarium oxysporum PHW808.</title>
        <authorList>
            <consortium name="The Broad Institute Genomics Platform"/>
            <person name="Ma L.-J."/>
            <person name="Corby-Kistler H."/>
            <person name="Broz K."/>
            <person name="Gale L.R."/>
            <person name="Jonkers W."/>
            <person name="O'Donnell K."/>
            <person name="Ploetz R."/>
            <person name="Steinberg C."/>
            <person name="Schwartz D.C."/>
            <person name="VanEtten H."/>
            <person name="Zhou S."/>
            <person name="Young S.K."/>
            <person name="Zeng Q."/>
            <person name="Gargeya S."/>
            <person name="Fitzgerald M."/>
            <person name="Abouelleil A."/>
            <person name="Alvarado L."/>
            <person name="Chapman S.B."/>
            <person name="Gainer-Dewar J."/>
            <person name="Goldberg J."/>
            <person name="Griggs A."/>
            <person name="Gujja S."/>
            <person name="Hansen M."/>
            <person name="Howarth C."/>
            <person name="Imamovic A."/>
            <person name="Ireland A."/>
            <person name="Larimer J."/>
            <person name="McCowan C."/>
            <person name="Murphy C."/>
            <person name="Pearson M."/>
            <person name="Poon T.W."/>
            <person name="Priest M."/>
            <person name="Roberts A."/>
            <person name="Saif S."/>
            <person name="Shea T."/>
            <person name="Sykes S."/>
            <person name="Wortman J."/>
            <person name="Nusbaum C."/>
            <person name="Birren B."/>
        </authorList>
    </citation>
    <scope>NUCLEOTIDE SEQUENCE</scope>
    <source>
        <strain evidence="1">54008</strain>
    </source>
</reference>
<protein>
    <submittedName>
        <fullName evidence="1">Uncharacterized protein</fullName>
    </submittedName>
</protein>
<gene>
    <name evidence="1" type="ORF">FOPG_13000</name>
</gene>
<dbReference type="EMBL" id="KK033228">
    <property type="protein sequence ID" value="EXL71270.1"/>
    <property type="molecule type" value="Genomic_DNA"/>
</dbReference>
<name>X0HHT4_FUSOX</name>
<sequence>TQYVGFLADLPWANTTLNRDEAPSFKSLALAFLVPGPHQSAELWKFFSTVPYIMARHNPFSALKEKSKHGLRY</sequence>
<proteinExistence type="predicted"/>
<evidence type="ECO:0000313" key="1">
    <source>
        <dbReference type="EMBL" id="EXL71270.1"/>
    </source>
</evidence>
<organism evidence="1">
    <name type="scientific">Fusarium oxysporum f. sp. conglutinans race 2 54008</name>
    <dbReference type="NCBI Taxonomy" id="1089457"/>
    <lineage>
        <taxon>Eukaryota</taxon>
        <taxon>Fungi</taxon>
        <taxon>Dikarya</taxon>
        <taxon>Ascomycota</taxon>
        <taxon>Pezizomycotina</taxon>
        <taxon>Sordariomycetes</taxon>
        <taxon>Hypocreomycetidae</taxon>
        <taxon>Hypocreales</taxon>
        <taxon>Nectriaceae</taxon>
        <taxon>Fusarium</taxon>
        <taxon>Fusarium oxysporum species complex</taxon>
    </lineage>
</organism>
<dbReference type="HOGENOM" id="CLU_2711566_0_0_1"/>
<feature type="non-terminal residue" evidence="1">
    <location>
        <position position="1"/>
    </location>
</feature>
<accession>X0HHT4</accession>